<protein>
    <recommendedName>
        <fullName evidence="3">ATP-binding protein</fullName>
    </recommendedName>
</protein>
<accession>A0A428KDY9</accession>
<evidence type="ECO:0008006" key="3">
    <source>
        <dbReference type="Google" id="ProtNLM"/>
    </source>
</evidence>
<name>A0A428KDY9_9BACT</name>
<evidence type="ECO:0000313" key="2">
    <source>
        <dbReference type="Proteomes" id="UP000270291"/>
    </source>
</evidence>
<gene>
    <name evidence="1" type="ORF">EI293_09205</name>
</gene>
<organism evidence="1 2">
    <name type="scientific">Hymenobacter perfusus</name>
    <dbReference type="NCBI Taxonomy" id="1236770"/>
    <lineage>
        <taxon>Bacteria</taxon>
        <taxon>Pseudomonadati</taxon>
        <taxon>Bacteroidota</taxon>
        <taxon>Cytophagia</taxon>
        <taxon>Cytophagales</taxon>
        <taxon>Hymenobacteraceae</taxon>
        <taxon>Hymenobacter</taxon>
    </lineage>
</organism>
<dbReference type="InterPro" id="IPR036890">
    <property type="entry name" value="HATPase_C_sf"/>
</dbReference>
<keyword evidence="2" id="KW-1185">Reference proteome</keyword>
<dbReference type="OrthoDB" id="2041081at2"/>
<dbReference type="AlphaFoldDB" id="A0A428KDY9"/>
<sequence length="686" mass="79051">MPRIKTNVVGKVNNIQLPAEKSLMALHEAIVNSLQSIDDAQRNRPTLEGKIEIEVRRDPNGSPIDGLQPVKDIVIEDNGVGFTKNNYVSFQTAESTYKLNRGCKGIGRFLWLKVFDHAEIRSVYKDLSDQKLHKRSFSFILNDKDPIVDPQSAPLLEDSNKSSGTKLFLRNIKPEYVEPYSIPLEELADSIIEHHIDYLVDNSCPDIILRENISHNSSTQFNLKNRFQQEFLLDKDADSVEISSYTFHIAFLYIKNEDGKARHSILYSGNKRVVVSKSLASLIPNLQRPLQDGNGQLFDVFVLVSSIYLDQHVNRERTELNIPEKAPSKKTLGRPLLSLEEIQAGVLTSIHEHLDEFLVAIREEKQDYIREFVESEAPQYKSLLKYTERIDKIKLGLSYDKLDIELHKLRNDLVIETRIGVGRILNQSQANHPNTEDFTKDLQKIMGMINDMTKSDLADYVVQRKMILMLFEKALKLTDDNTYEKESRIHNIVFPMRKTSDEVDYSEHNLWLIDERLSYHRYLRSDKPLDEGDKDSPKPDIILTPTTKINKNLLYTDSQSAPFDTFTIIEFKRPMRDYYSGQDDDPIAQVQRYVNYVHSGKAKTDDGRPINPKGAKFYCYVICDLIQPVRDYASDRGFTETADGEGYFWYNPNTKAYFEVISFDKLIKDAKQRNQILFDKLGIGRA</sequence>
<reference evidence="1 2" key="1">
    <citation type="submission" date="2018-12" db="EMBL/GenBank/DDBJ databases">
        <authorList>
            <person name="Feng G."/>
            <person name="Zhu H."/>
        </authorList>
    </citation>
    <scope>NUCLEOTIDE SEQUENCE [LARGE SCALE GENOMIC DNA]</scope>
    <source>
        <strain evidence="1 2">LMG 26000</strain>
    </source>
</reference>
<dbReference type="EMBL" id="RWIU01000002">
    <property type="protein sequence ID" value="RSK44677.1"/>
    <property type="molecule type" value="Genomic_DNA"/>
</dbReference>
<dbReference type="SUPFAM" id="SSF55874">
    <property type="entry name" value="ATPase domain of HSP90 chaperone/DNA topoisomerase II/histidine kinase"/>
    <property type="match status" value="1"/>
</dbReference>
<comment type="caution">
    <text evidence="1">The sequence shown here is derived from an EMBL/GenBank/DDBJ whole genome shotgun (WGS) entry which is preliminary data.</text>
</comment>
<dbReference type="RefSeq" id="WP_125436829.1">
    <property type="nucleotide sequence ID" value="NZ_RWIU01000002.1"/>
</dbReference>
<proteinExistence type="predicted"/>
<dbReference type="Proteomes" id="UP000270291">
    <property type="component" value="Unassembled WGS sequence"/>
</dbReference>
<evidence type="ECO:0000313" key="1">
    <source>
        <dbReference type="EMBL" id="RSK44677.1"/>
    </source>
</evidence>
<dbReference type="Gene3D" id="3.30.565.10">
    <property type="entry name" value="Histidine kinase-like ATPase, C-terminal domain"/>
    <property type="match status" value="1"/>
</dbReference>